<evidence type="ECO:0000256" key="7">
    <source>
        <dbReference type="RuleBase" id="RU361270"/>
    </source>
</evidence>
<comment type="subunit">
    <text evidence="4 7">Homotetramer.</text>
</comment>
<evidence type="ECO:0000256" key="1">
    <source>
        <dbReference type="ARBA" id="ARBA00001043"/>
    </source>
</evidence>
<comment type="catalytic activity">
    <reaction evidence="1 7">
        <text>5-hydroxyisourate + H2O = 5-hydroxy-2-oxo-4-ureido-2,5-dihydro-1H-imidazole-5-carboxylate + H(+)</text>
        <dbReference type="Rhea" id="RHEA:23736"/>
        <dbReference type="ChEBI" id="CHEBI:15377"/>
        <dbReference type="ChEBI" id="CHEBI:15378"/>
        <dbReference type="ChEBI" id="CHEBI:18072"/>
        <dbReference type="ChEBI" id="CHEBI:58639"/>
        <dbReference type="EC" id="3.5.2.17"/>
    </reaction>
</comment>
<evidence type="ECO:0000256" key="2">
    <source>
        <dbReference type="ARBA" id="ARBA00002704"/>
    </source>
</evidence>
<evidence type="ECO:0000259" key="8">
    <source>
        <dbReference type="Pfam" id="PF00576"/>
    </source>
</evidence>
<evidence type="ECO:0000256" key="5">
    <source>
        <dbReference type="ARBA" id="ARBA00022631"/>
    </source>
</evidence>
<evidence type="ECO:0000256" key="3">
    <source>
        <dbReference type="ARBA" id="ARBA00009850"/>
    </source>
</evidence>
<comment type="function">
    <text evidence="2">Catalyzes the hydrolysis of 5-hydroxyisourate (HIU) to 2-oxo-4-hydroxy-4-carboxy-5-ureidoimidazoline (OHCU).</text>
</comment>
<dbReference type="NCBIfam" id="TIGR02962">
    <property type="entry name" value="hdxy_isourate"/>
    <property type="match status" value="1"/>
</dbReference>
<reference evidence="9" key="1">
    <citation type="journal article" date="2020" name="mSystems">
        <title>Genome- and Community-Level Interaction Insights into Carbon Utilization and Element Cycling Functions of Hydrothermarchaeota in Hydrothermal Sediment.</title>
        <authorList>
            <person name="Zhou Z."/>
            <person name="Liu Y."/>
            <person name="Xu W."/>
            <person name="Pan J."/>
            <person name="Luo Z.H."/>
            <person name="Li M."/>
        </authorList>
    </citation>
    <scope>NUCLEOTIDE SEQUENCE [LARGE SCALE GENOMIC DNA]</scope>
    <source>
        <strain evidence="9">SpSt-402</strain>
    </source>
</reference>
<dbReference type="CDD" id="cd05822">
    <property type="entry name" value="TLP_HIUase"/>
    <property type="match status" value="1"/>
</dbReference>
<dbReference type="SUPFAM" id="SSF49472">
    <property type="entry name" value="Transthyretin (synonym: prealbumin)"/>
    <property type="match status" value="1"/>
</dbReference>
<dbReference type="InterPro" id="IPR023418">
    <property type="entry name" value="Thyroxine_BS"/>
</dbReference>
<organism evidence="9">
    <name type="scientific">Oscillatoriales cyanobacterium SpSt-402</name>
    <dbReference type="NCBI Taxonomy" id="2282168"/>
    <lineage>
        <taxon>Bacteria</taxon>
        <taxon>Bacillati</taxon>
        <taxon>Cyanobacteriota</taxon>
        <taxon>Cyanophyceae</taxon>
        <taxon>Oscillatoriophycideae</taxon>
        <taxon>Oscillatoriales</taxon>
    </lineage>
</organism>
<evidence type="ECO:0000256" key="6">
    <source>
        <dbReference type="ARBA" id="ARBA00022801"/>
    </source>
</evidence>
<proteinExistence type="inferred from homology"/>
<dbReference type="PANTHER" id="PTHR10395:SF7">
    <property type="entry name" value="5-HYDROXYISOURATE HYDROLASE"/>
    <property type="match status" value="1"/>
</dbReference>
<keyword evidence="6 7" id="KW-0378">Hydrolase</keyword>
<sequence length="120" mass="13386">MAGKLTTHVLDTAHGKPAANMTIELWAVDRRSQEKTLLKTTVTNADGRTDAPLLTDDEFQSGIYELVFIVGEYFSQLLANTPNPPFLDRIPIQFGIADSTMHYHVPLLTSPWSYSTYRGS</sequence>
<dbReference type="PROSITE" id="PS00768">
    <property type="entry name" value="TRANSTHYRETIN_1"/>
    <property type="match status" value="1"/>
</dbReference>
<evidence type="ECO:0000313" key="9">
    <source>
        <dbReference type="EMBL" id="HGW93052.1"/>
    </source>
</evidence>
<dbReference type="GO" id="GO:0006144">
    <property type="term" value="P:purine nucleobase metabolic process"/>
    <property type="evidence" value="ECO:0007669"/>
    <property type="project" value="UniProtKB-KW"/>
</dbReference>
<dbReference type="InterPro" id="IPR023416">
    <property type="entry name" value="Transthyretin/HIU_hydrolase_d"/>
</dbReference>
<comment type="caution">
    <text evidence="9">The sequence shown here is derived from an EMBL/GenBank/DDBJ whole genome shotgun (WGS) entry which is preliminary data.</text>
</comment>
<dbReference type="FunFam" id="2.60.40.180:FF:000005">
    <property type="entry name" value="5-hydroxyisourate hydrolase"/>
    <property type="match status" value="1"/>
</dbReference>
<keyword evidence="5 7" id="KW-0659">Purine metabolism</keyword>
<accession>A0A832H0P7</accession>
<comment type="similarity">
    <text evidence="3 7">Belongs to the transthyretin family. 5-hydroxyisourate hydrolase subfamily.</text>
</comment>
<dbReference type="Pfam" id="PF00576">
    <property type="entry name" value="Transthyretin"/>
    <property type="match status" value="1"/>
</dbReference>
<gene>
    <name evidence="9" type="primary">uraH</name>
    <name evidence="9" type="ORF">ENR47_02020</name>
</gene>
<evidence type="ECO:0000256" key="4">
    <source>
        <dbReference type="ARBA" id="ARBA00011881"/>
    </source>
</evidence>
<protein>
    <recommendedName>
        <fullName evidence="7">5-hydroxyisourate hydrolase</fullName>
        <shortName evidence="7">HIU hydrolase</shortName>
        <shortName evidence="7">HIUHase</shortName>
        <ecNumber evidence="7">3.5.2.17</ecNumber>
    </recommendedName>
</protein>
<dbReference type="Gene3D" id="2.60.40.180">
    <property type="entry name" value="Transthyretin/hydroxyisourate hydrolase domain"/>
    <property type="match status" value="1"/>
</dbReference>
<dbReference type="AlphaFoldDB" id="A0A832H0P7"/>
<dbReference type="PANTHER" id="PTHR10395">
    <property type="entry name" value="URICASE AND TRANSTHYRETIN-RELATED"/>
    <property type="match status" value="1"/>
</dbReference>
<dbReference type="EMBL" id="DSRD01000135">
    <property type="protein sequence ID" value="HGW93052.1"/>
    <property type="molecule type" value="Genomic_DNA"/>
</dbReference>
<dbReference type="InterPro" id="IPR036817">
    <property type="entry name" value="Transthyretin/HIU_hydrolase_sf"/>
</dbReference>
<dbReference type="InterPro" id="IPR014306">
    <property type="entry name" value="Hydroxyisourate_hydrolase"/>
</dbReference>
<dbReference type="EC" id="3.5.2.17" evidence="7"/>
<name>A0A832H0P7_9CYAN</name>
<dbReference type="GO" id="GO:0033971">
    <property type="term" value="F:hydroxyisourate hydrolase activity"/>
    <property type="evidence" value="ECO:0007669"/>
    <property type="project" value="UniProtKB-EC"/>
</dbReference>
<feature type="domain" description="Transthyretin/hydroxyisourate hydrolase" evidence="8">
    <location>
        <begin position="5"/>
        <end position="119"/>
    </location>
</feature>